<dbReference type="AlphaFoldDB" id="A0AAD0EWY7"/>
<protein>
    <recommendedName>
        <fullName evidence="3">HtrL family protein</fullName>
    </recommendedName>
</protein>
<evidence type="ECO:0008006" key="3">
    <source>
        <dbReference type="Google" id="ProtNLM"/>
    </source>
</evidence>
<evidence type="ECO:0000313" key="2">
    <source>
        <dbReference type="Proteomes" id="UP000224056"/>
    </source>
</evidence>
<name>A0AAD0EWY7_9BIFI</name>
<dbReference type="Pfam" id="PF09612">
    <property type="entry name" value="HtrL_YibB"/>
    <property type="match status" value="1"/>
</dbReference>
<dbReference type="RefSeq" id="WP_015022661.1">
    <property type="nucleotide sequence ID" value="NZ_CP017696.1"/>
</dbReference>
<dbReference type="InterPro" id="IPR011735">
    <property type="entry name" value="WlaTC/HtrL_glycosyltransf"/>
</dbReference>
<evidence type="ECO:0000313" key="1">
    <source>
        <dbReference type="EMBL" id="ATO41992.1"/>
    </source>
</evidence>
<reference evidence="1 2" key="1">
    <citation type="submission" date="2016-10" db="EMBL/GenBank/DDBJ databases">
        <title>The whole genome sequencing and assembly of B. asteroides DSM 20089 strain.</title>
        <authorList>
            <person name="Lee Y.-J."/>
            <person name="Park M.-K."/>
            <person name="Yi H."/>
            <person name="Bahn Y.-S."/>
            <person name="Kim J.F."/>
            <person name="Lee D.-W."/>
        </authorList>
    </citation>
    <scope>NUCLEOTIDE SEQUENCE [LARGE SCALE GENOMIC DNA]</scope>
    <source>
        <strain evidence="1 2">DSM 20089</strain>
    </source>
</reference>
<organism evidence="1 2">
    <name type="scientific">Bifidobacterium asteroides DSM 20089</name>
    <dbReference type="NCBI Taxonomy" id="1437594"/>
    <lineage>
        <taxon>Bacteria</taxon>
        <taxon>Bacillati</taxon>
        <taxon>Actinomycetota</taxon>
        <taxon>Actinomycetes</taxon>
        <taxon>Bifidobacteriales</taxon>
        <taxon>Bifidobacteriaceae</taxon>
        <taxon>Bifidobacterium</taxon>
    </lineage>
</organism>
<dbReference type="Proteomes" id="UP000224056">
    <property type="component" value="Chromosome"/>
</dbReference>
<gene>
    <name evidence="1" type="ORF">BA20089_07595</name>
</gene>
<proteinExistence type="predicted"/>
<sequence>MKDGITLVTAFFPIGRGQWGQSARTNDQYMYYFSRWAKLQNDLIVFTTPMLAERICSLRQTLSPSSTRVIAIEDPREFDPDMLDLMEQTGKAYLPYAFYPEKAEFNNALYDYIMYCKFSCLERAATLASTERLAWIDFGFDHGGTFYQDESFFESTWSYSGFKKPVSLFSLRELDDRPIFQLLQTSDTYIQGDCFACKTSFASQLKQDATQQYLHILNCGYIDDDQVVLLMCLRNDPEHYEALPSDWFSQLLDYNDAQQPRKGTLYTDIPAPGFADRMRWRKSCIRYLSQEFKRLSRQVPQ</sequence>
<dbReference type="EMBL" id="CP017696">
    <property type="protein sequence ID" value="ATO41992.1"/>
    <property type="molecule type" value="Genomic_DNA"/>
</dbReference>
<dbReference type="GeneID" id="93051243"/>
<accession>A0AAD0EWY7</accession>